<protein>
    <submittedName>
        <fullName evidence="4">Extracellular solute-binding protein family 1</fullName>
    </submittedName>
</protein>
<proteinExistence type="inferred from homology"/>
<evidence type="ECO:0000256" key="2">
    <source>
        <dbReference type="ARBA" id="ARBA00022448"/>
    </source>
</evidence>
<dbReference type="InterPro" id="IPR006311">
    <property type="entry name" value="TAT_signal"/>
</dbReference>
<dbReference type="PANTHER" id="PTHR43649">
    <property type="entry name" value="ARABINOSE-BINDING PROTEIN-RELATED"/>
    <property type="match status" value="1"/>
</dbReference>
<reference evidence="4 5" key="1">
    <citation type="journal article" date="2013" name="ISME J.">
        <title>A metabolic model for members of the genus Tetrasphaera involved in enhanced biological phosphorus removal.</title>
        <authorList>
            <person name="Kristiansen R."/>
            <person name="Nguyen H.T.T."/>
            <person name="Saunders A.M."/>
            <person name="Nielsen J.L."/>
            <person name="Wimmer R."/>
            <person name="Le V.Q."/>
            <person name="McIlroy S.J."/>
            <person name="Petrovski S."/>
            <person name="Seviour R.J."/>
            <person name="Calteau A."/>
            <person name="Nielsen K.L."/>
            <person name="Nielsen P.H."/>
        </authorList>
    </citation>
    <scope>NUCLEOTIDE SEQUENCE [LARGE SCALE GENOMIC DNA]</scope>
    <source>
        <strain evidence="4 5">T1-X7</strain>
    </source>
</reference>
<evidence type="ECO:0000256" key="1">
    <source>
        <dbReference type="ARBA" id="ARBA00008520"/>
    </source>
</evidence>
<dbReference type="RefSeq" id="WP_048550493.1">
    <property type="nucleotide sequence ID" value="NZ_HF570958.1"/>
</dbReference>
<evidence type="ECO:0000256" key="3">
    <source>
        <dbReference type="SAM" id="MobiDB-lite"/>
    </source>
</evidence>
<dbReference type="PROSITE" id="PS51318">
    <property type="entry name" value="TAT"/>
    <property type="match status" value="1"/>
</dbReference>
<accession>A0A077LY54</accession>
<evidence type="ECO:0000313" key="5">
    <source>
        <dbReference type="Proteomes" id="UP000035721"/>
    </source>
</evidence>
<dbReference type="PROSITE" id="PS51257">
    <property type="entry name" value="PROKAR_LIPOPROTEIN"/>
    <property type="match status" value="1"/>
</dbReference>
<organism evidence="4 5">
    <name type="scientific">Nostocoides japonicum T1-X7</name>
    <dbReference type="NCBI Taxonomy" id="1194083"/>
    <lineage>
        <taxon>Bacteria</taxon>
        <taxon>Bacillati</taxon>
        <taxon>Actinomycetota</taxon>
        <taxon>Actinomycetes</taxon>
        <taxon>Micrococcales</taxon>
        <taxon>Intrasporangiaceae</taxon>
        <taxon>Nostocoides</taxon>
    </lineage>
</organism>
<dbReference type="AlphaFoldDB" id="A0A077LY54"/>
<dbReference type="STRING" id="1194083.BN12_230014"/>
<keyword evidence="5" id="KW-1185">Reference proteome</keyword>
<dbReference type="PANTHER" id="PTHR43649:SF29">
    <property type="entry name" value="OSMOPROTECTIVE COMPOUNDS-BINDING PROTEIN GGTB"/>
    <property type="match status" value="1"/>
</dbReference>
<dbReference type="InterPro" id="IPR006059">
    <property type="entry name" value="SBP"/>
</dbReference>
<dbReference type="EMBL" id="CAJB01000146">
    <property type="protein sequence ID" value="CCH77837.1"/>
    <property type="molecule type" value="Genomic_DNA"/>
</dbReference>
<keyword evidence="2" id="KW-0813">Transport</keyword>
<sequence>MQHPARGSVTRRSLLVGIGAAGVGVTLAGCSAGSRGGSSSATTISFYLSKPEVIPYFQKLIAKYHREQDKVRVVMDSSSNVPADFVRNQPPDLGCWNYNFSVAEFVNHGALMDLGRTPQAQSINPDLWPLMKQTADYPGRTSAIPYSVMAASVIYNRDIFAKHEITVPTTWTGLTAACEKLRSAGVTPFFNTYADTWTIAQGPFDYSIGGMLDVPGFFADMKDEGTKVGKGSAVSFEKDFAEPMEHMVELDKYANKDAASRKYGDGNTAFAQGKGAMYMQGPWALSQIALTNPKMSLGTFPLPVTDDPKDLKVRVNVDLALWIPEASSKKEAALDFMAWLMQPRINDTYNDDNDGFGSRRDAPPPSNPTLAGMRKFYSSGAFYLGPSQLIPGSIPVANYAQAMMLGSSPSSQLRTLDNDWARYSIRVS</sequence>
<comment type="caution">
    <text evidence="4">The sequence shown here is derived from an EMBL/GenBank/DDBJ whole genome shotgun (WGS) entry which is preliminary data.</text>
</comment>
<dbReference type="OrthoDB" id="8317736at2"/>
<name>A0A077LY54_9MICO</name>
<dbReference type="InterPro" id="IPR050490">
    <property type="entry name" value="Bact_solute-bd_prot1"/>
</dbReference>
<evidence type="ECO:0000313" key="4">
    <source>
        <dbReference type="EMBL" id="CCH77837.1"/>
    </source>
</evidence>
<gene>
    <name evidence="4" type="ORF">BN12_230014</name>
</gene>
<dbReference type="Proteomes" id="UP000035721">
    <property type="component" value="Unassembled WGS sequence"/>
</dbReference>
<dbReference type="Pfam" id="PF01547">
    <property type="entry name" value="SBP_bac_1"/>
    <property type="match status" value="1"/>
</dbReference>
<comment type="similarity">
    <text evidence="1">Belongs to the bacterial solute-binding protein 1 family.</text>
</comment>
<feature type="region of interest" description="Disordered" evidence="3">
    <location>
        <begin position="351"/>
        <end position="370"/>
    </location>
</feature>
<dbReference type="SUPFAM" id="SSF53850">
    <property type="entry name" value="Periplasmic binding protein-like II"/>
    <property type="match status" value="1"/>
</dbReference>
<dbReference type="Gene3D" id="3.40.190.10">
    <property type="entry name" value="Periplasmic binding protein-like II"/>
    <property type="match status" value="2"/>
</dbReference>